<evidence type="ECO:0000256" key="1">
    <source>
        <dbReference type="ARBA" id="ARBA00004395"/>
    </source>
</evidence>
<dbReference type="Proteomes" id="UP000887226">
    <property type="component" value="Unassembled WGS sequence"/>
</dbReference>
<dbReference type="PANTHER" id="PTHR13302:SF8">
    <property type="entry name" value="CONSERVED OLIGOMERIC GOLGI COMPLEX SUBUNIT 3"/>
    <property type="match status" value="1"/>
</dbReference>
<dbReference type="InterPro" id="IPR048320">
    <property type="entry name" value="COG3_N"/>
</dbReference>
<dbReference type="PANTHER" id="PTHR13302">
    <property type="entry name" value="CONSERVED OLIGOMERIC GOLGI COMPLEX COMPONENT 3"/>
    <property type="match status" value="1"/>
</dbReference>
<organism evidence="12 13">
    <name type="scientific">Calycina marina</name>
    <dbReference type="NCBI Taxonomy" id="1763456"/>
    <lineage>
        <taxon>Eukaryota</taxon>
        <taxon>Fungi</taxon>
        <taxon>Dikarya</taxon>
        <taxon>Ascomycota</taxon>
        <taxon>Pezizomycotina</taxon>
        <taxon>Leotiomycetes</taxon>
        <taxon>Helotiales</taxon>
        <taxon>Pezizellaceae</taxon>
        <taxon>Calycina</taxon>
    </lineage>
</organism>
<dbReference type="InterPro" id="IPR007265">
    <property type="entry name" value="COG_su3"/>
</dbReference>
<dbReference type="InterPro" id="IPR048685">
    <property type="entry name" value="COG3_C"/>
</dbReference>
<keyword evidence="6" id="KW-0333">Golgi apparatus</keyword>
<comment type="similarity">
    <text evidence="2">Belongs to the COG3 family.</text>
</comment>
<comment type="caution">
    <text evidence="12">The sequence shown here is derived from an EMBL/GenBank/DDBJ whole genome shotgun (WGS) entry which is preliminary data.</text>
</comment>
<dbReference type="OrthoDB" id="296793at2759"/>
<keyword evidence="7" id="KW-0472">Membrane</keyword>
<gene>
    <name evidence="12" type="ORF">BJ878DRAFT_568629</name>
</gene>
<dbReference type="GO" id="GO:0006914">
    <property type="term" value="P:autophagy"/>
    <property type="evidence" value="ECO:0007669"/>
    <property type="project" value="TreeGrafter"/>
</dbReference>
<name>A0A9P7Z0C1_9HELO</name>
<dbReference type="GO" id="GO:0006886">
    <property type="term" value="P:intracellular protein transport"/>
    <property type="evidence" value="ECO:0007669"/>
    <property type="project" value="InterPro"/>
</dbReference>
<evidence type="ECO:0000256" key="8">
    <source>
        <dbReference type="ARBA" id="ARBA00031339"/>
    </source>
</evidence>
<dbReference type="GO" id="GO:0005801">
    <property type="term" value="C:cis-Golgi network"/>
    <property type="evidence" value="ECO:0007669"/>
    <property type="project" value="InterPro"/>
</dbReference>
<keyword evidence="4" id="KW-0813">Transport</keyword>
<evidence type="ECO:0000256" key="2">
    <source>
        <dbReference type="ARBA" id="ARBA00009936"/>
    </source>
</evidence>
<proteinExistence type="inferred from homology"/>
<evidence type="ECO:0000256" key="5">
    <source>
        <dbReference type="ARBA" id="ARBA00022927"/>
    </source>
</evidence>
<dbReference type="Pfam" id="PF04136">
    <property type="entry name" value="COG3_N"/>
    <property type="match status" value="1"/>
</dbReference>
<comment type="subcellular location">
    <subcellularLocation>
        <location evidence="1">Golgi apparatus membrane</location>
        <topology evidence="1">Peripheral membrane protein</topology>
    </subcellularLocation>
</comment>
<evidence type="ECO:0000313" key="12">
    <source>
        <dbReference type="EMBL" id="KAG9243248.1"/>
    </source>
</evidence>
<feature type="domain" description="Conserved oligomeric Golgi complex subunit 3 C-terminal" evidence="11">
    <location>
        <begin position="298"/>
        <end position="653"/>
    </location>
</feature>
<evidence type="ECO:0000256" key="3">
    <source>
        <dbReference type="ARBA" id="ARBA00020976"/>
    </source>
</evidence>
<evidence type="ECO:0000256" key="7">
    <source>
        <dbReference type="ARBA" id="ARBA00023136"/>
    </source>
</evidence>
<evidence type="ECO:0000313" key="13">
    <source>
        <dbReference type="Proteomes" id="UP000887226"/>
    </source>
</evidence>
<dbReference type="GO" id="GO:0000139">
    <property type="term" value="C:Golgi membrane"/>
    <property type="evidence" value="ECO:0007669"/>
    <property type="project" value="UniProtKB-SubCell"/>
</dbReference>
<dbReference type="EMBL" id="MU253994">
    <property type="protein sequence ID" value="KAG9243248.1"/>
    <property type="molecule type" value="Genomic_DNA"/>
</dbReference>
<dbReference type="GO" id="GO:0007030">
    <property type="term" value="P:Golgi organization"/>
    <property type="evidence" value="ECO:0007669"/>
    <property type="project" value="TreeGrafter"/>
</dbReference>
<evidence type="ECO:0000259" key="10">
    <source>
        <dbReference type="Pfam" id="PF04136"/>
    </source>
</evidence>
<evidence type="ECO:0000256" key="9">
    <source>
        <dbReference type="SAM" id="MobiDB-lite"/>
    </source>
</evidence>
<dbReference type="Pfam" id="PF20671">
    <property type="entry name" value="COG3_C"/>
    <property type="match status" value="1"/>
</dbReference>
<feature type="domain" description="Conserved oligomeric Golgi complex subunit 3 N-terminal" evidence="10">
    <location>
        <begin position="132"/>
        <end position="276"/>
    </location>
</feature>
<protein>
    <recommendedName>
        <fullName evidence="3">Conserved oligomeric Golgi complex subunit 3</fullName>
    </recommendedName>
    <alternativeName>
        <fullName evidence="8">Component of oligomeric Golgi complex 3</fullName>
    </alternativeName>
</protein>
<evidence type="ECO:0000259" key="11">
    <source>
        <dbReference type="Pfam" id="PF20671"/>
    </source>
</evidence>
<sequence>MYEDQWYSYVPEQKKKQEEISSNPIKHRNKKSLLQQPPNGKSSLQNESLLEIIEDGIDKRSPPQATRVKRAKSYSDFYDVCTSYFGSGDKKNTPPDTLELLESSKIDSPSTSCYDEYEDDIVTASQEEYQLYKNQLDLSERHLNGLLDDTTQALVLLAKLSTSFQTVETQTTAFQAQCEDLLAEQKRIRRLADEVSTDLQYYAYLEPLTKRLNTVTGSRLVRSDDFLDILVNLNTCIDFMDGHPQYRDSMVYVTRYTSLLQKALTAAQTAVTLALREVADDVTKELKAKDHNDTAEYILLHGRYESVFEDLGTQLKSLLTTEDFAFGQKGDELSQSSYAPQYHQLFRQLVDAYVRSREPVTYVVSKNLQKFAGKDVKEDAEFKIFVRRCVQYVFDICQNEQKLVDQFFHGGPILTQYPGLSSWNIYGKYTESLEANRLSHIRTLNSFIISYLSKENLSRVCDLVSWLESTYLAPAEGEEDMETPQMYAALATSLLEDHLWPLSDALFIQAASEIQHFKPSPDDLQVIRIGEKSDAPTECAGDKETSGQTSNIVSTMGSSAATAFPTVKTAVSLLIMYNDSMYDRPKKGDVLYEIVHQATESLQRAATIIKRSTGIMVAQVFLIKNLMLIENLFMTHEIPDSVRQSAELDFTPIWETIRELQARKQLFNPLAYINPIVQGHLLPAVVDRVLDARKELEKVLVQQITAFTKHWKGQLIGAGKRFDAVAKSRKDLEALLDGVFQDETTKAALWKMIRSDDSSY</sequence>
<dbReference type="GO" id="GO:0017119">
    <property type="term" value="C:Golgi transport complex"/>
    <property type="evidence" value="ECO:0007669"/>
    <property type="project" value="TreeGrafter"/>
</dbReference>
<dbReference type="GO" id="GO:0006891">
    <property type="term" value="P:intra-Golgi vesicle-mediated transport"/>
    <property type="evidence" value="ECO:0007669"/>
    <property type="project" value="TreeGrafter"/>
</dbReference>
<feature type="region of interest" description="Disordered" evidence="9">
    <location>
        <begin position="1"/>
        <end position="44"/>
    </location>
</feature>
<feature type="compositionally biased region" description="Polar residues" evidence="9">
    <location>
        <begin position="32"/>
        <end position="44"/>
    </location>
</feature>
<keyword evidence="13" id="KW-1185">Reference proteome</keyword>
<dbReference type="AlphaFoldDB" id="A0A9P7Z0C1"/>
<evidence type="ECO:0000256" key="6">
    <source>
        <dbReference type="ARBA" id="ARBA00023034"/>
    </source>
</evidence>
<reference evidence="12" key="1">
    <citation type="journal article" date="2021" name="IMA Fungus">
        <title>Genomic characterization of three marine fungi, including Emericellopsis atlantica sp. nov. with signatures of a generalist lifestyle and marine biomass degradation.</title>
        <authorList>
            <person name="Hagestad O.C."/>
            <person name="Hou L."/>
            <person name="Andersen J.H."/>
            <person name="Hansen E.H."/>
            <person name="Altermark B."/>
            <person name="Li C."/>
            <person name="Kuhnert E."/>
            <person name="Cox R.J."/>
            <person name="Crous P.W."/>
            <person name="Spatafora J.W."/>
            <person name="Lail K."/>
            <person name="Amirebrahimi M."/>
            <person name="Lipzen A."/>
            <person name="Pangilinan J."/>
            <person name="Andreopoulos W."/>
            <person name="Hayes R.D."/>
            <person name="Ng V."/>
            <person name="Grigoriev I.V."/>
            <person name="Jackson S.A."/>
            <person name="Sutton T.D.S."/>
            <person name="Dobson A.D.W."/>
            <person name="Rama T."/>
        </authorList>
    </citation>
    <scope>NUCLEOTIDE SEQUENCE</scope>
    <source>
        <strain evidence="12">TRa3180A</strain>
    </source>
</reference>
<keyword evidence="5" id="KW-0653">Protein transport</keyword>
<accession>A0A9P7Z0C1</accession>
<evidence type="ECO:0000256" key="4">
    <source>
        <dbReference type="ARBA" id="ARBA00022448"/>
    </source>
</evidence>